<dbReference type="InterPro" id="IPR009543">
    <property type="entry name" value="VPS13_VAB"/>
</dbReference>
<dbReference type="GeneID" id="92210351"/>
<keyword evidence="3 4" id="KW-0445">Lipid transport</keyword>
<feature type="domain" description="Intermembrane lipid transfer protein VPS13-like C-terminal" evidence="8">
    <location>
        <begin position="2967"/>
        <end position="3070"/>
    </location>
</feature>
<feature type="region of interest" description="Disordered" evidence="5">
    <location>
        <begin position="431"/>
        <end position="459"/>
    </location>
</feature>
<dbReference type="Proteomes" id="UP001497383">
    <property type="component" value="Chromosome 6"/>
</dbReference>
<dbReference type="PIRSF" id="PIRSF037235">
    <property type="entry name" value="VPS13_fungi"/>
    <property type="match status" value="1"/>
</dbReference>
<evidence type="ECO:0000256" key="3">
    <source>
        <dbReference type="ARBA" id="ARBA00023055"/>
    </source>
</evidence>
<evidence type="ECO:0000259" key="8">
    <source>
        <dbReference type="Pfam" id="PF25037"/>
    </source>
</evidence>
<evidence type="ECO:0000313" key="9">
    <source>
        <dbReference type="EMBL" id="CAK9441286.1"/>
    </source>
</evidence>
<organism evidence="9 10">
    <name type="scientific">Lodderomyces beijingensis</name>
    <dbReference type="NCBI Taxonomy" id="1775926"/>
    <lineage>
        <taxon>Eukaryota</taxon>
        <taxon>Fungi</taxon>
        <taxon>Dikarya</taxon>
        <taxon>Ascomycota</taxon>
        <taxon>Saccharomycotina</taxon>
        <taxon>Pichiomycetes</taxon>
        <taxon>Debaryomycetaceae</taxon>
        <taxon>Candida/Lodderomyces clade</taxon>
        <taxon>Lodderomyces</taxon>
    </lineage>
</organism>
<reference evidence="9 10" key="1">
    <citation type="submission" date="2024-03" db="EMBL/GenBank/DDBJ databases">
        <authorList>
            <person name="Brejova B."/>
        </authorList>
    </citation>
    <scope>NUCLEOTIDE SEQUENCE [LARGE SCALE GENOMIC DNA]</scope>
    <source>
        <strain evidence="9 10">CBS 14171</strain>
    </source>
</reference>
<gene>
    <name evidence="9" type="ORF">LODBEIA_P51550</name>
</gene>
<feature type="domain" description="Chorein N-terminal" evidence="6">
    <location>
        <begin position="1"/>
        <end position="1431"/>
    </location>
</feature>
<evidence type="ECO:0000313" key="10">
    <source>
        <dbReference type="Proteomes" id="UP001497383"/>
    </source>
</evidence>
<feature type="compositionally biased region" description="Low complexity" evidence="5">
    <location>
        <begin position="431"/>
        <end position="443"/>
    </location>
</feature>
<comment type="function">
    <text evidence="4">Mediates the transfer of lipids between membranes at organelle contact sites. May play a role in mitochondrial lipid homeostasis.</text>
</comment>
<keyword evidence="4" id="KW-0333">Golgi apparatus</keyword>
<dbReference type="Pfam" id="PF25037">
    <property type="entry name" value="VPS13_C"/>
    <property type="match status" value="1"/>
</dbReference>
<sequence>MFESLVANLLNRFLGAYLENFDPKQLNIGIWGGDVKLTDLRLKKESLDRFKLPIDVKFGHLGVLTLQIPWANLKGKPVQVIIEDLFLLAAPIIVEDFDDEEDEKRQQAVKQNKLKNLESMLEARTEELGKELGDETFAESLITKIVDNLQVTIKNIHVRYEDESVLTESPYTFGASLSELSAMSADENWKPSFISITQAFTRKLLKLDSLSCYMDTQSTDLLSHLDRDKLLDTFKSLKIDQEYLVKPVTGTGKVTVNKAGATSSMPHITSDLFFEEFGVELNSQQYQDILWTASKFHWYMKTAKFRKLRPKLPPSEAPKEWFKYVGRCILDEIHDRNYKWSWEYIQKRREQRLLYMELWKLKLGKKISEAQQKQLDGLEWDLPFDDIKLYRALARNAIRQENAHARLYDTNTAEKSEQKNKGWFSNWWGNGNGAGTNKNNNNQESEKQQTYEADGEHADLSLSDEQRKALYNAIDYDEKAPVTTIDLPEDCVKIRVSASLEKGGLVIRQDQKNNIAEVVFEGCKTQFLQRPHSFLAGFQVQEFRVEDGTRTSIYKHVVSVKQADDQKANKVPFFQLQYEQNPLDGKADSNLSAQLKSMTIFYNPRFIEELMIFFTPPKIHLNTIGAIMNAAESSIEGLTARTRMGLQYALEEHKTINLKLDLQAPLIILPLDPSSFKTAVAILDAGHVSVKSNLVERSKISELTDKSKYTEDDWKRLENLMYDRFTVYLNDIEFYVGHTIKSTMEQLYADEDKRPARMLNNLSLTFDLGVSIIPDAQNLSKIKLDGNIPKVSLAMNDFQYKALMQIIDAAAPNPSPESSDSGSVFNAFGDQPKEENYDIEQTQQSSDLPKDQTTADNSAQKRLFESRFCIKNIDLALSRCIDGVSLEHEPLISFVGESLNLSVDKIGMDMDVDLSLGALSILDRVETSGVAEFEKMMSSIVQEEGQKLLTVKVARKHRSVEFHNKKIDVFDQDIDLKLATVKFVVTRKTLLDVITFSMNTFSDPNAAPVPADELKHNAKDDDAAPQKIDMNVKLESIIVILNDDGLKIATLELDSASIDLFLLPEAMDIKGNLGSLTLSDDALSSDSKLKKLIDMGDKNLAEFSYKTFSNHPQDKEQPSELDFKTGAISVNFVESSFNKIFEFSSQFMKMKAIYDGTREAAMNQAAQLPAKLKFNVLVNAPTITFPLIHRGADTIVANLGEIYAHNEYKGALNVIKTGIRKVNLTSNLSFSSKDVQQTLKILDDLDIGFNINWSESYEKGVPTFAVEGSMPEMDVGLTEFQIKLLTELSSFISDAFTIDSANKNLKDVHEDAAYANEVLKYNTNLLQSQKRSSVVRKPSITTGAGAVDNSIPSIPEDHIMVTFKFDVPLVALTLYNKSEGVKDISKNSLSKFSLNGLVVTLDATQNSQFTSKVEITSFVVEDVRHQTESKFVTLIPAAEGVEKQFVLSASSSDVTGQKSIAVLLTVEKPKLVLALDYLFELQAFFENCSPSQRPPLTTPGNSRRSVVSMKSAQQKNDQDDEEADQTKLGFSINIIKPSVFLLADDSRSDTEAIVFKVEQVQLSKQDIFYLATSNVGMYLARMDSPKTARYKIIDDFSISFAYDDRKSTKEKSHVSLEASVETLVFRVSLRDIRLGYAIIQRANDLFAKHTVSTNDQKPTLSDDFRRRFSQIAPSITSSSSSVSQDMRVNTDKDTGQVPVALEPMKEEELNASFGGVRFVLIGDVSELPVLDMNLKPFDLRAINWSTDLNAEVHIESFVNIFNYANSCWQPLIEPWPVAIYASKTRAPESKLLVETISRQLAEITITSRSVALLSQIQTKLSTDEKLKPRGQDYPFVIVNDTGLDLTVWTDGSKEETAKEIKYQENIPWTFEDWRKIRENLDADTASTLGISFADNKYEAVHAVSAARVGEELFVLQPPVNNGEVHNRLSVNITLRDDNVKVITLRSTMLVENDADIPILIENVGSKQTSLEIKSKESKAVPIDLVYDSKLRVRPQLHTSYNWSDETIYWKDIMKKNNGISLRCPSKSSEKRSIYYFQTEAVYQHEEPLARIYPHLKLVISAPLEIENLLPYDFKYRLYDKNSRREWTGSVKRGVKSYVHVVSLDNLILLSVEPENCGYGRSEFAIINGTKTSEFSRESTMSIRGKNTFKLHIHYPRKQADSTSLKVVVYSPYVILNRSNLNIVAFEKGNMFPSPGKTSQGADVRPTMFSFEKFEDRKNRAQIKAENTEWSPQISFDAIGQSNQVRLHILGQQKEINFGVSISEGEGKYNLTKTVTIAPRYVFMNRLKTSLNIMEEGSASQVTAHNDVLLPLYGLRCVEKKSIVIKSQQGTKWTQPFSIDDVGQIYVKVQDKNQIQLLVKVTMLLEDATMFIHVEDANNQWPCAIKNFTDEEFYIYQNDPNINANGEVVKKDVLYKPIYYRIPPKSAMPYAYDYPNAIVKELIVRARGRERAVNLSEIGNLRPFRIPPPADDNGDGGRAQQFIVDLNVCADGPTQTLVISDYDPSKSLYKISDGNESSHSSSLSRSQGFEATPVDENYTTKIVTKFDGFGISLINTNEKELSYITIKGLEFRYNESNIYQNFSVKLKWVQIDNQLYGGIFPIVLYPSVVPKTGKELNEHPAFSASVCRVKDESHGVLFIKYATVLFQELTFDIGEDFLYALLDFAKFPGASWNKEQVDRLCDDNLDIPEPLQLNDTSDIYFEALHLQPVQANISFVRTDSVDAEDKTVAQNALMFCFNVLTMAMGNISDAPIKLNALFIENVRVPTPLLVDSIQTHYKQAFFYQLHNIVGSADFLGNPVGLFNLLSSGVIDIFYEPYQGFVLNDRPQELGIGLAKGGLSFMKKSVFGFSDSFSKITGSLAKGLSVATMDPRFQERRRLQMKRNKANHFAGGANSFFESITSGIGGIAVDPIEGASTGGAAGFLKGLGRGMIGLPSKTAIGVLDFASNISEGIRNTTTVFDGDGLERTRLPRYINPDGVIKPYSPVEAQGQYWLYTVDGGEYYDETYLAHMLLPGDEMAVLVTYRKIILFDTKSLVSKWVIKFDQVKSISVEATGLTVELKNRKGPFIPIPDRNNRTFLYQKIGIAVKEYNKHCRVAL</sequence>
<dbReference type="InterPro" id="IPR056748">
    <property type="entry name" value="VPS13-like_C"/>
</dbReference>
<dbReference type="InterPro" id="IPR026854">
    <property type="entry name" value="VPS13_N"/>
</dbReference>
<protein>
    <recommendedName>
        <fullName evidence="4">Vacuolar protein sorting-associated protein</fullName>
    </recommendedName>
</protein>
<feature type="compositionally biased region" description="Polar residues" evidence="5">
    <location>
        <begin position="1498"/>
        <end position="1515"/>
    </location>
</feature>
<evidence type="ECO:0000256" key="1">
    <source>
        <dbReference type="ARBA" id="ARBA00006545"/>
    </source>
</evidence>
<evidence type="ECO:0000259" key="7">
    <source>
        <dbReference type="Pfam" id="PF25036"/>
    </source>
</evidence>
<proteinExistence type="inferred from homology"/>
<dbReference type="EMBL" id="OZ022410">
    <property type="protein sequence ID" value="CAK9441286.1"/>
    <property type="molecule type" value="Genomic_DNA"/>
</dbReference>
<evidence type="ECO:0000256" key="4">
    <source>
        <dbReference type="PIRNR" id="PIRNR037235"/>
    </source>
</evidence>
<dbReference type="PANTHER" id="PTHR16166:SF93">
    <property type="entry name" value="INTERMEMBRANE LIPID TRANSFER PROTEIN VPS13"/>
    <property type="match status" value="1"/>
</dbReference>
<dbReference type="PANTHER" id="PTHR16166">
    <property type="entry name" value="VACUOLAR PROTEIN SORTING-ASSOCIATED PROTEIN VPS13"/>
    <property type="match status" value="1"/>
</dbReference>
<name>A0ABP0ZRZ9_9ASCO</name>
<evidence type="ECO:0000256" key="2">
    <source>
        <dbReference type="ARBA" id="ARBA00022448"/>
    </source>
</evidence>
<keyword evidence="10" id="KW-1185">Reference proteome</keyword>
<dbReference type="InterPro" id="IPR017148">
    <property type="entry name" value="VPS13_fungi"/>
</dbReference>
<evidence type="ECO:0000259" key="6">
    <source>
        <dbReference type="Pfam" id="PF12624"/>
    </source>
</evidence>
<dbReference type="InterPro" id="IPR026847">
    <property type="entry name" value="VPS13"/>
</dbReference>
<keyword evidence="2 4" id="KW-0813">Transport</keyword>
<comment type="similarity">
    <text evidence="1 4">Belongs to the VPS13 family.</text>
</comment>
<dbReference type="Pfam" id="PF25036">
    <property type="entry name" value="VPS13_VAB"/>
    <property type="match status" value="1"/>
</dbReference>
<feature type="domain" description="Vacuolar protein sorting-associated protein 13 VPS13 adaptor binding" evidence="7">
    <location>
        <begin position="1872"/>
        <end position="2437"/>
    </location>
</feature>
<dbReference type="Pfam" id="PF12624">
    <property type="entry name" value="VPS13_N"/>
    <property type="match status" value="1"/>
</dbReference>
<accession>A0ABP0ZRZ9</accession>
<evidence type="ECO:0000256" key="5">
    <source>
        <dbReference type="SAM" id="MobiDB-lite"/>
    </source>
</evidence>
<feature type="region of interest" description="Disordered" evidence="5">
    <location>
        <begin position="1490"/>
        <end position="1523"/>
    </location>
</feature>
<feature type="compositionally biased region" description="Basic and acidic residues" evidence="5">
    <location>
        <begin position="444"/>
        <end position="459"/>
    </location>
</feature>
<dbReference type="RefSeq" id="XP_066832093.1">
    <property type="nucleotide sequence ID" value="XM_066975456.1"/>
</dbReference>